<evidence type="ECO:0000256" key="5">
    <source>
        <dbReference type="ARBA" id="ARBA00022679"/>
    </source>
</evidence>
<dbReference type="PANTHER" id="PTHR45436">
    <property type="entry name" value="SENSOR HISTIDINE KINASE YKOH"/>
    <property type="match status" value="1"/>
</dbReference>
<evidence type="ECO:0000256" key="1">
    <source>
        <dbReference type="ARBA" id="ARBA00000085"/>
    </source>
</evidence>
<dbReference type="eggNOG" id="COG2205">
    <property type="taxonomic scope" value="Bacteria"/>
</dbReference>
<evidence type="ECO:0000256" key="10">
    <source>
        <dbReference type="ARBA" id="ARBA00023136"/>
    </source>
</evidence>
<evidence type="ECO:0000313" key="13">
    <source>
        <dbReference type="Proteomes" id="UP000006851"/>
    </source>
</evidence>
<keyword evidence="13" id="KW-1185">Reference proteome</keyword>
<evidence type="ECO:0000256" key="8">
    <source>
        <dbReference type="ARBA" id="ARBA00022989"/>
    </source>
</evidence>
<dbReference type="PROSITE" id="PS50109">
    <property type="entry name" value="HIS_KIN"/>
    <property type="match status" value="1"/>
</dbReference>
<dbReference type="SUPFAM" id="SSF47384">
    <property type="entry name" value="Homodimeric domain of signal transducing histidine kinase"/>
    <property type="match status" value="1"/>
</dbReference>
<sequence>MRCLASVLLYALVIAALLFAVDSVRNSMFDNAFPSMSTVLAHSSALARDDFEELSDTALARCHIVIFDADGGRLYASSRRIARQISPDELSVINDYDQRTFYEVFSGRADGDDGYTILSCTFDAGYMKRIKSSCTLDSDLNILGGSLFQGRRALKKQEFDFIKGIYNTSMSVERYDYRTASGEARTLVLIAPLVSDAAYARVVAEANRVWIFAAPLFLAATAGAGWCMAHQIRRATRPLDRAIGAWRTQRVSLVDREGIPTELVPVYDSFVELMRQVERAHDERQRLITDISHDLKTPLTVIRGYARAFLDDRVPADRRRAYFSAISDKAVDAAEMIDDLFAYAKMEHPEYRPQMKREILGELIRRIGEEADAQVEQSACSLDISLPDHEMAAFVDAQLIGHMLLNLIANACAHNPAGTQILVSLRQQGAYAELSVADDGAGIPPDIAERAFEPFVTENTARTPGGGCGLGLAIARRCAELNGATIAIAERPHAPWRTEILVRIPLAEGPASGLVGSR</sequence>
<dbReference type="InterPro" id="IPR005467">
    <property type="entry name" value="His_kinase_dom"/>
</dbReference>
<feature type="domain" description="Histidine kinase" evidence="11">
    <location>
        <begin position="290"/>
        <end position="508"/>
    </location>
</feature>
<keyword evidence="9" id="KW-0902">Two-component regulatory system</keyword>
<dbReference type="InterPro" id="IPR004358">
    <property type="entry name" value="Sig_transdc_His_kin-like_C"/>
</dbReference>
<comment type="subcellular location">
    <subcellularLocation>
        <location evidence="2">Cell membrane</location>
    </subcellularLocation>
</comment>
<dbReference type="CDD" id="cd00082">
    <property type="entry name" value="HisKA"/>
    <property type="match status" value="1"/>
</dbReference>
<dbReference type="PANTHER" id="PTHR45436:SF5">
    <property type="entry name" value="SENSOR HISTIDINE KINASE TRCS"/>
    <property type="match status" value="1"/>
</dbReference>
<evidence type="ECO:0000256" key="3">
    <source>
        <dbReference type="ARBA" id="ARBA00012438"/>
    </source>
</evidence>
<keyword evidence="10" id="KW-0472">Membrane</keyword>
<evidence type="ECO:0000313" key="12">
    <source>
        <dbReference type="EMBL" id="AEB06566.1"/>
    </source>
</evidence>
<dbReference type="Gene3D" id="3.30.565.10">
    <property type="entry name" value="Histidine kinase-like ATPase, C-terminal domain"/>
    <property type="match status" value="1"/>
</dbReference>
<dbReference type="SUPFAM" id="SSF55874">
    <property type="entry name" value="ATPase domain of HSP90 chaperone/DNA topoisomerase II/histidine kinase"/>
    <property type="match status" value="1"/>
</dbReference>
<dbReference type="Gene3D" id="1.10.287.130">
    <property type="match status" value="1"/>
</dbReference>
<dbReference type="PRINTS" id="PR00344">
    <property type="entry name" value="BCTRLSENSOR"/>
</dbReference>
<dbReference type="SMART" id="SM00387">
    <property type="entry name" value="HATPase_c"/>
    <property type="match status" value="1"/>
</dbReference>
<dbReference type="InterPro" id="IPR003661">
    <property type="entry name" value="HisK_dim/P_dom"/>
</dbReference>
<comment type="catalytic activity">
    <reaction evidence="1">
        <text>ATP + protein L-histidine = ADP + protein N-phospho-L-histidine.</text>
        <dbReference type="EC" id="2.7.13.3"/>
    </reaction>
</comment>
<keyword evidence="7 12" id="KW-0418">Kinase</keyword>
<dbReference type="Proteomes" id="UP000006851">
    <property type="component" value="Chromosome"/>
</dbReference>
<dbReference type="SMART" id="SM00388">
    <property type="entry name" value="HisKA"/>
    <property type="match status" value="1"/>
</dbReference>
<evidence type="ECO:0000256" key="2">
    <source>
        <dbReference type="ARBA" id="ARBA00004236"/>
    </source>
</evidence>
<dbReference type="STRING" id="700015.Corgl_0448"/>
<gene>
    <name evidence="12" type="ordered locus">Corgl_0448</name>
</gene>
<dbReference type="InterPro" id="IPR036890">
    <property type="entry name" value="HATPase_C_sf"/>
</dbReference>
<dbReference type="GO" id="GO:0005886">
    <property type="term" value="C:plasma membrane"/>
    <property type="evidence" value="ECO:0007669"/>
    <property type="project" value="UniProtKB-SubCell"/>
</dbReference>
<evidence type="ECO:0000256" key="9">
    <source>
        <dbReference type="ARBA" id="ARBA00023012"/>
    </source>
</evidence>
<dbReference type="InterPro" id="IPR050428">
    <property type="entry name" value="TCS_sensor_his_kinase"/>
</dbReference>
<dbReference type="GO" id="GO:0000155">
    <property type="term" value="F:phosphorelay sensor kinase activity"/>
    <property type="evidence" value="ECO:0007669"/>
    <property type="project" value="InterPro"/>
</dbReference>
<keyword evidence="5" id="KW-0808">Transferase</keyword>
<protein>
    <recommendedName>
        <fullName evidence="3">histidine kinase</fullName>
        <ecNumber evidence="3">2.7.13.3</ecNumber>
    </recommendedName>
</protein>
<keyword evidence="4" id="KW-0597">Phosphoprotein</keyword>
<dbReference type="Pfam" id="PF02518">
    <property type="entry name" value="HATPase_c"/>
    <property type="match status" value="1"/>
</dbReference>
<dbReference type="InterPro" id="IPR036097">
    <property type="entry name" value="HisK_dim/P_sf"/>
</dbReference>
<evidence type="ECO:0000256" key="4">
    <source>
        <dbReference type="ARBA" id="ARBA00022553"/>
    </source>
</evidence>
<reference evidence="13" key="1">
    <citation type="journal article" date="2013" name="Stand. Genomic Sci.">
        <title>Complete genome sequence of Coriobacterium glomerans type strain (PW2(T)) from the midgut of Pyrrhocoris apterus L. (red soldier bug).</title>
        <authorList>
            <person name="Stackebrandt E."/>
            <person name="Zeytun A."/>
            <person name="Lapidus A."/>
            <person name="Nolan M."/>
            <person name="Lucas S."/>
            <person name="Hammon N."/>
            <person name="Deshpande S."/>
            <person name="Cheng J.F."/>
            <person name="Tapia R."/>
            <person name="Goodwin L.A."/>
            <person name="Pitluck S."/>
            <person name="Liolios K."/>
            <person name="Pagani I."/>
            <person name="Ivanova N."/>
            <person name="Mavromatis K."/>
            <person name="Mikhailova N."/>
            <person name="Huntemann M."/>
            <person name="Pati A."/>
            <person name="Chen A."/>
            <person name="Palaniappan K."/>
            <person name="Chang Y.J."/>
            <person name="Land M."/>
            <person name="Hauser L."/>
            <person name="Rohde M."/>
            <person name="Pukall R."/>
            <person name="Goker M."/>
            <person name="Detter J.C."/>
            <person name="Woyke T."/>
            <person name="Bristow J."/>
            <person name="Eisen J.A."/>
            <person name="Markowitz V."/>
            <person name="Hugenholtz P."/>
            <person name="Kyrpides N.C."/>
            <person name="Klenk H.P."/>
        </authorList>
    </citation>
    <scope>NUCLEOTIDE SEQUENCE</scope>
    <source>
        <strain evidence="13">ATCC 49209 / DSM 20642 / JCM 10262 / PW2</strain>
    </source>
</reference>
<keyword evidence="6" id="KW-0812">Transmembrane</keyword>
<dbReference type="CDD" id="cd00075">
    <property type="entry name" value="HATPase"/>
    <property type="match status" value="1"/>
</dbReference>
<proteinExistence type="predicted"/>
<evidence type="ECO:0000259" key="11">
    <source>
        <dbReference type="PROSITE" id="PS50109"/>
    </source>
</evidence>
<dbReference type="InterPro" id="IPR003594">
    <property type="entry name" value="HATPase_dom"/>
</dbReference>
<dbReference type="EC" id="2.7.13.3" evidence="3"/>
<organism evidence="12 13">
    <name type="scientific">Coriobacterium glomerans (strain ATCC 49209 / DSM 20642 / JCM 10262 / PW2)</name>
    <dbReference type="NCBI Taxonomy" id="700015"/>
    <lineage>
        <taxon>Bacteria</taxon>
        <taxon>Bacillati</taxon>
        <taxon>Actinomycetota</taxon>
        <taxon>Coriobacteriia</taxon>
        <taxon>Coriobacteriales</taxon>
        <taxon>Coriobacteriaceae</taxon>
        <taxon>Coriobacterium</taxon>
    </lineage>
</organism>
<dbReference type="KEGG" id="cgo:Corgl_0448"/>
<evidence type="ECO:0000256" key="6">
    <source>
        <dbReference type="ARBA" id="ARBA00022692"/>
    </source>
</evidence>
<dbReference type="EMBL" id="CP002628">
    <property type="protein sequence ID" value="AEB06566.1"/>
    <property type="molecule type" value="Genomic_DNA"/>
</dbReference>
<dbReference type="Pfam" id="PF00512">
    <property type="entry name" value="HisKA"/>
    <property type="match status" value="1"/>
</dbReference>
<evidence type="ECO:0000256" key="7">
    <source>
        <dbReference type="ARBA" id="ARBA00022777"/>
    </source>
</evidence>
<dbReference type="HOGENOM" id="CLU_000445_89_6_11"/>
<keyword evidence="8" id="KW-1133">Transmembrane helix</keyword>
<accession>F2N791</accession>
<name>F2N791_CORGP</name>
<dbReference type="AlphaFoldDB" id="F2N791"/>